<dbReference type="AlphaFoldDB" id="A0AAI8B508"/>
<dbReference type="Proteomes" id="UP000029424">
    <property type="component" value="Chromosome 1"/>
</dbReference>
<evidence type="ECO:0000313" key="2">
    <source>
        <dbReference type="Proteomes" id="UP000029424"/>
    </source>
</evidence>
<name>A0AAI8B508_9BURK</name>
<dbReference type="RefSeq" id="WP_124072308.1">
    <property type="nucleotide sequence ID" value="NZ_CADEQG010000013.1"/>
</dbReference>
<keyword evidence="2" id="KW-1185">Reference proteome</keyword>
<reference evidence="1 2" key="1">
    <citation type="submission" date="2014-06" db="EMBL/GenBank/DDBJ databases">
        <authorList>
            <person name="Bishop-Lilly K.A."/>
            <person name="Broomall S.M."/>
            <person name="Chain P.S."/>
            <person name="Chertkov O."/>
            <person name="Coyne S.R."/>
            <person name="Daligault H.E."/>
            <person name="Davenport K.W."/>
            <person name="Erkkila T."/>
            <person name="Frey K.G."/>
            <person name="Gibbons H.S."/>
            <person name="Gu W."/>
            <person name="Jaissle J."/>
            <person name="Johnson S.L."/>
            <person name="Koroleva G.I."/>
            <person name="Ladner J.T."/>
            <person name="Lo C.-C."/>
            <person name="Minogue T.D."/>
            <person name="Munk C."/>
            <person name="Palacios G.F."/>
            <person name="Redden C.L."/>
            <person name="Rosenzweig C.N."/>
            <person name="Scholz M.B."/>
            <person name="Teshima H."/>
            <person name="Xu Y."/>
        </authorList>
    </citation>
    <scope>NUCLEOTIDE SEQUENCE [LARGE SCALE GENOMIC DNA]</scope>
    <source>
        <strain evidence="1 2">EO147</strain>
    </source>
</reference>
<dbReference type="KEGG" id="bok:DM82_3715"/>
<sequence>MKDFRLAGIVASTTFGDAGTRRRPRCAATIRLERSPAARRAPPMSRAAQPARFSFGPFGIAARFVTARVAARRS</sequence>
<proteinExistence type="predicted"/>
<evidence type="ECO:0000313" key="1">
    <source>
        <dbReference type="EMBL" id="AIO66213.1"/>
    </source>
</evidence>
<protein>
    <submittedName>
        <fullName evidence="1">Uncharacterized protein</fullName>
    </submittedName>
</protein>
<accession>A0AAI8B508</accession>
<dbReference type="EMBL" id="CP008726">
    <property type="protein sequence ID" value="AIO66213.1"/>
    <property type="molecule type" value="Genomic_DNA"/>
</dbReference>
<dbReference type="GeneID" id="60552434"/>
<gene>
    <name evidence="1" type="ORF">DM82_3715</name>
</gene>
<organism evidence="1 2">
    <name type="scientific">Burkholderia oklahomensis</name>
    <dbReference type="NCBI Taxonomy" id="342113"/>
    <lineage>
        <taxon>Bacteria</taxon>
        <taxon>Pseudomonadati</taxon>
        <taxon>Pseudomonadota</taxon>
        <taxon>Betaproteobacteria</taxon>
        <taxon>Burkholderiales</taxon>
        <taxon>Burkholderiaceae</taxon>
        <taxon>Burkholderia</taxon>
        <taxon>pseudomallei group</taxon>
    </lineage>
</organism>